<protein>
    <submittedName>
        <fullName evidence="2">DUF4158 domain-containing protein</fullName>
    </submittedName>
</protein>
<dbReference type="Proteomes" id="UP000095287">
    <property type="component" value="Unplaced"/>
</dbReference>
<organism evidence="1 2">
    <name type="scientific">Steinernema glaseri</name>
    <dbReference type="NCBI Taxonomy" id="37863"/>
    <lineage>
        <taxon>Eukaryota</taxon>
        <taxon>Metazoa</taxon>
        <taxon>Ecdysozoa</taxon>
        <taxon>Nematoda</taxon>
        <taxon>Chromadorea</taxon>
        <taxon>Rhabditida</taxon>
        <taxon>Tylenchina</taxon>
        <taxon>Panagrolaimomorpha</taxon>
        <taxon>Strongyloidoidea</taxon>
        <taxon>Steinernematidae</taxon>
        <taxon>Steinernema</taxon>
    </lineage>
</organism>
<dbReference type="AlphaFoldDB" id="A0A1I7ZK77"/>
<evidence type="ECO:0000313" key="2">
    <source>
        <dbReference type="WBParaSite" id="L893_g2723.t1"/>
    </source>
</evidence>
<sequence>MSIDKTEFDLCPPKNFVTLRPLFAGHQSLVRSERGFRLLFLHGDPLTLKQPLNQYVLTVMQTRLLRGQRQRCRQGLKCPTIGQHAHLCTIVFQRCFALLSRNPPCYG</sequence>
<name>A0A1I7ZK77_9BILA</name>
<dbReference type="WBParaSite" id="L893_g2723.t1">
    <property type="protein sequence ID" value="L893_g2723.t1"/>
    <property type="gene ID" value="L893_g2723"/>
</dbReference>
<accession>A0A1I7ZK77</accession>
<evidence type="ECO:0000313" key="1">
    <source>
        <dbReference type="Proteomes" id="UP000095287"/>
    </source>
</evidence>
<proteinExistence type="predicted"/>
<keyword evidence="1" id="KW-1185">Reference proteome</keyword>
<reference evidence="2" key="1">
    <citation type="submission" date="2016-11" db="UniProtKB">
        <authorList>
            <consortium name="WormBaseParasite"/>
        </authorList>
    </citation>
    <scope>IDENTIFICATION</scope>
</reference>